<dbReference type="SUPFAM" id="SSF51735">
    <property type="entry name" value="NAD(P)-binding Rossmann-fold domains"/>
    <property type="match status" value="1"/>
</dbReference>
<dbReference type="SUPFAM" id="SSF116726">
    <property type="entry name" value="TrkA C-terminal domain-like"/>
    <property type="match status" value="1"/>
</dbReference>
<dbReference type="GO" id="GO:0008324">
    <property type="term" value="F:monoatomic cation transmembrane transporter activity"/>
    <property type="evidence" value="ECO:0007669"/>
    <property type="project" value="InterPro"/>
</dbReference>
<evidence type="ECO:0000313" key="4">
    <source>
        <dbReference type="Proteomes" id="UP000070366"/>
    </source>
</evidence>
<dbReference type="PROSITE" id="PS51202">
    <property type="entry name" value="RCK_C"/>
    <property type="match status" value="1"/>
</dbReference>
<dbReference type="Pfam" id="PF02080">
    <property type="entry name" value="TrkA_C"/>
    <property type="match status" value="1"/>
</dbReference>
<proteinExistence type="predicted"/>
<gene>
    <name evidence="3" type="ORF">HMPREF3293_01342</name>
</gene>
<dbReference type="Gene3D" id="3.40.50.720">
    <property type="entry name" value="NAD(P)-binding Rossmann-like Domain"/>
    <property type="match status" value="1"/>
</dbReference>
<dbReference type="Pfam" id="PF02254">
    <property type="entry name" value="TrkA_N"/>
    <property type="match status" value="1"/>
</dbReference>
<dbReference type="PATRIC" id="fig|626937.4.peg.1324"/>
<keyword evidence="4" id="KW-1185">Reference proteome</keyword>
<dbReference type="InterPro" id="IPR003148">
    <property type="entry name" value="RCK_N"/>
</dbReference>
<dbReference type="STRING" id="626937.HMPREF3293_01342"/>
<dbReference type="AlphaFoldDB" id="A0A136Q5C5"/>
<sequence>MSMKKQYVVIGLGRFGTSVAKTLVDQGADVLVIDSSEEKVDQAINFATHAVQADATDEQALKSLGIRNFDVACVCLGEIQSSIMAALICKEQGIDLVLVKAQSEVHAKVLYKMGVDKVVFPERDMGIRVAHNLISSNILDFIELSDDYGIAEIEALPVWVGKTLIDLDFRKKYGVNIIAIKGPENAINVSPLPGDVIADGDVLVVIGEEESISRLEQRGEKQR</sequence>
<evidence type="ECO:0000259" key="2">
    <source>
        <dbReference type="PROSITE" id="PS51202"/>
    </source>
</evidence>
<dbReference type="InterPro" id="IPR006037">
    <property type="entry name" value="RCK_C"/>
</dbReference>
<accession>A0A136Q5C5</accession>
<evidence type="ECO:0000313" key="3">
    <source>
        <dbReference type="EMBL" id="KXK65849.1"/>
    </source>
</evidence>
<name>A0A136Q5C5_9FIRM</name>
<feature type="domain" description="RCK C-terminal" evidence="2">
    <location>
        <begin position="136"/>
        <end position="221"/>
    </location>
</feature>
<dbReference type="GO" id="GO:0006813">
    <property type="term" value="P:potassium ion transport"/>
    <property type="evidence" value="ECO:0007669"/>
    <property type="project" value="InterPro"/>
</dbReference>
<dbReference type="PANTHER" id="PTHR43833">
    <property type="entry name" value="POTASSIUM CHANNEL PROTEIN 2-RELATED-RELATED"/>
    <property type="match status" value="1"/>
</dbReference>
<dbReference type="PANTHER" id="PTHR43833:SF7">
    <property type="entry name" value="KTR SYSTEM POTASSIUM UPTAKE PROTEIN C"/>
    <property type="match status" value="1"/>
</dbReference>
<evidence type="ECO:0000259" key="1">
    <source>
        <dbReference type="PROSITE" id="PS51201"/>
    </source>
</evidence>
<reference evidence="4" key="1">
    <citation type="submission" date="2016-02" db="EMBL/GenBank/DDBJ databases">
        <authorList>
            <person name="Mitreva M."/>
            <person name="Pepin K.H."/>
            <person name="Mihindukulasuriya K.A."/>
            <person name="Fulton R."/>
            <person name="Fronick C."/>
            <person name="O'Laughlin M."/>
            <person name="Miner T."/>
            <person name="Herter B."/>
            <person name="Rosa B.A."/>
            <person name="Cordes M."/>
            <person name="Tomlinson C."/>
            <person name="Wollam A."/>
            <person name="Palsikar V.B."/>
            <person name="Mardis E.R."/>
            <person name="Wilson R.K."/>
        </authorList>
    </citation>
    <scope>NUCLEOTIDE SEQUENCE [LARGE SCALE GENOMIC DNA]</scope>
    <source>
        <strain evidence="4">DSM 22607</strain>
    </source>
</reference>
<comment type="caution">
    <text evidence="3">The sequence shown here is derived from an EMBL/GenBank/DDBJ whole genome shotgun (WGS) entry which is preliminary data.</text>
</comment>
<dbReference type="PROSITE" id="PS51201">
    <property type="entry name" value="RCK_N"/>
    <property type="match status" value="1"/>
</dbReference>
<feature type="domain" description="RCK N-terminal" evidence="1">
    <location>
        <begin position="4"/>
        <end position="119"/>
    </location>
</feature>
<organism evidence="3 4">
    <name type="scientific">Christensenella minuta</name>
    <dbReference type="NCBI Taxonomy" id="626937"/>
    <lineage>
        <taxon>Bacteria</taxon>
        <taxon>Bacillati</taxon>
        <taxon>Bacillota</taxon>
        <taxon>Clostridia</taxon>
        <taxon>Christensenellales</taxon>
        <taxon>Christensenellaceae</taxon>
        <taxon>Christensenella</taxon>
    </lineage>
</organism>
<dbReference type="Gene3D" id="3.30.70.1450">
    <property type="entry name" value="Regulator of K+ conductance, C-terminal domain"/>
    <property type="match status" value="1"/>
</dbReference>
<dbReference type="Proteomes" id="UP000070366">
    <property type="component" value="Unassembled WGS sequence"/>
</dbReference>
<dbReference type="InterPro" id="IPR036291">
    <property type="entry name" value="NAD(P)-bd_dom_sf"/>
</dbReference>
<dbReference type="EMBL" id="LSZW01000055">
    <property type="protein sequence ID" value="KXK65849.1"/>
    <property type="molecule type" value="Genomic_DNA"/>
</dbReference>
<dbReference type="InterPro" id="IPR036721">
    <property type="entry name" value="RCK_C_sf"/>
</dbReference>
<protein>
    <submittedName>
        <fullName evidence="3">Putative Ktr system potassium uptake protein A</fullName>
    </submittedName>
</protein>
<dbReference type="InterPro" id="IPR050721">
    <property type="entry name" value="Trk_Ktr_HKT_K-transport"/>
</dbReference>